<gene>
    <name evidence="2" type="ORF">A2290_04150</name>
</gene>
<protein>
    <recommendedName>
        <fullName evidence="4">YlqD protein</fullName>
    </recommendedName>
</protein>
<dbReference type="Pfam" id="PF11068">
    <property type="entry name" value="YlqD"/>
    <property type="match status" value="1"/>
</dbReference>
<dbReference type="AlphaFoldDB" id="A0A1F4S0L3"/>
<evidence type="ECO:0000313" key="3">
    <source>
        <dbReference type="Proteomes" id="UP000177905"/>
    </source>
</evidence>
<dbReference type="Proteomes" id="UP000177905">
    <property type="component" value="Unassembled WGS sequence"/>
</dbReference>
<reference evidence="2 3" key="1">
    <citation type="journal article" date="2016" name="Nat. Commun.">
        <title>Thousands of microbial genomes shed light on interconnected biogeochemical processes in an aquifer system.</title>
        <authorList>
            <person name="Anantharaman K."/>
            <person name="Brown C.T."/>
            <person name="Hug L.A."/>
            <person name="Sharon I."/>
            <person name="Castelle C.J."/>
            <person name="Probst A.J."/>
            <person name="Thomas B.C."/>
            <person name="Singh A."/>
            <person name="Wilkins M.J."/>
            <person name="Karaoz U."/>
            <person name="Brodie E.L."/>
            <person name="Williams K.H."/>
            <person name="Hubbard S.S."/>
            <person name="Banfield J.F."/>
        </authorList>
    </citation>
    <scope>NUCLEOTIDE SEQUENCE [LARGE SCALE GENOMIC DNA]</scope>
</reference>
<dbReference type="EMBL" id="MEUA01000046">
    <property type="protein sequence ID" value="OGC13968.1"/>
    <property type="molecule type" value="Genomic_DNA"/>
</dbReference>
<sequence>MAEQDQDKQVELKRVVMVKAIVTEAFKDNLIKELDRAVKNLENQEEQMTSQSQAHMKSLQEKGAKQQALAFKNQFQNEKARLSAARSDLLLKIEEAKKLTIGTEFVQGPLEGPVTVGVGDNLYKKVGGAEIIVKDGIVQEIRGIDN</sequence>
<name>A0A1F4S0L3_UNCSA</name>
<feature type="coiled-coil region" evidence="1">
    <location>
        <begin position="24"/>
        <end position="54"/>
    </location>
</feature>
<comment type="caution">
    <text evidence="2">The sequence shown here is derived from an EMBL/GenBank/DDBJ whole genome shotgun (WGS) entry which is preliminary data.</text>
</comment>
<dbReference type="InterPro" id="IPR021297">
    <property type="entry name" value="YlqD"/>
</dbReference>
<accession>A0A1F4S0L3</accession>
<evidence type="ECO:0000256" key="1">
    <source>
        <dbReference type="SAM" id="Coils"/>
    </source>
</evidence>
<proteinExistence type="predicted"/>
<organism evidence="2 3">
    <name type="scientific">candidate division WOR-1 bacterium RIFOXYB2_FULL_36_35</name>
    <dbReference type="NCBI Taxonomy" id="1802578"/>
    <lineage>
        <taxon>Bacteria</taxon>
        <taxon>Bacillati</taxon>
        <taxon>Saganbacteria</taxon>
    </lineage>
</organism>
<dbReference type="Gene3D" id="6.10.140.1110">
    <property type="match status" value="1"/>
</dbReference>
<keyword evidence="1" id="KW-0175">Coiled coil</keyword>
<evidence type="ECO:0008006" key="4">
    <source>
        <dbReference type="Google" id="ProtNLM"/>
    </source>
</evidence>
<evidence type="ECO:0000313" key="2">
    <source>
        <dbReference type="EMBL" id="OGC13968.1"/>
    </source>
</evidence>